<name>Q6KIT2_MYCM1</name>
<evidence type="ECO:0000313" key="1">
    <source>
        <dbReference type="EMBL" id="AAT27492.1"/>
    </source>
</evidence>
<dbReference type="KEGG" id="mmo:MMOB0060"/>
<accession>Q6KIT2</accession>
<dbReference type="STRING" id="267748.MMOB0060"/>
<keyword evidence="2" id="KW-1185">Reference proteome</keyword>
<evidence type="ECO:0000313" key="2">
    <source>
        <dbReference type="Proteomes" id="UP000009072"/>
    </source>
</evidence>
<dbReference type="Proteomes" id="UP000009072">
    <property type="component" value="Chromosome"/>
</dbReference>
<organism evidence="1 2">
    <name type="scientific">Mycoplasma mobile (strain ATCC 43663 / 163K / NCTC 11711)</name>
    <name type="common">Mesomycoplasma mobile</name>
    <dbReference type="NCBI Taxonomy" id="267748"/>
    <lineage>
        <taxon>Bacteria</taxon>
        <taxon>Bacillati</taxon>
        <taxon>Mycoplasmatota</taxon>
        <taxon>Mycoplasmoidales</taxon>
        <taxon>Metamycoplasmataceae</taxon>
        <taxon>Mesomycoplasma</taxon>
    </lineage>
</organism>
<gene>
    <name evidence="1" type="ordered locus">MMOB0060</name>
</gene>
<keyword evidence="1" id="KW-0449">Lipoprotein</keyword>
<dbReference type="RefSeq" id="WP_011264526.1">
    <property type="nucleotide sequence ID" value="NC_006908.1"/>
</dbReference>
<dbReference type="EMBL" id="AE017308">
    <property type="protein sequence ID" value="AAT27492.1"/>
    <property type="molecule type" value="Genomic_DNA"/>
</dbReference>
<proteinExistence type="predicted"/>
<dbReference type="AlphaFoldDB" id="Q6KIT2"/>
<reference evidence="1 2" key="1">
    <citation type="journal article" date="2004" name="Genome Res.">
        <title>The complete genome and proteome of Mycoplasma mobile.</title>
        <authorList>
            <person name="Jaffe J.D."/>
            <person name="Stange-Thomann N."/>
            <person name="Smith C."/>
            <person name="DeCaprio D."/>
            <person name="Fisher S."/>
            <person name="Butler J."/>
            <person name="Calvo S."/>
            <person name="Elkins T."/>
            <person name="FitzGerald M.G."/>
            <person name="Hafez N."/>
            <person name="Kodira C.D."/>
            <person name="Major J."/>
            <person name="Wang S."/>
            <person name="Wilkinson J."/>
            <person name="Nicol R."/>
            <person name="Nusbaum C."/>
            <person name="Birren B."/>
            <person name="Berg H.C."/>
            <person name="Church G.M."/>
        </authorList>
    </citation>
    <scope>NUCLEOTIDE SEQUENCE [LARGE SCALE GENOMIC DNA]</scope>
    <source>
        <strain evidence="2">ATCC 43663 / 163K / NCTC 11711</strain>
    </source>
</reference>
<sequence length="560" mass="63652">MKLRKKLLFSAELATIGLIPITVVSCSISNPTKPVDPVTPPVDPVKPNIISTLEEVNLAIKNNNFSLIKNNITNEFNNLLPSQINIDNFFKNINFENDKNITKDSFDNFEFIHDDLNGKLEVIFEKNEIQSDKLILLGFKTEKLNQMFEIKTSSDQFVLTNEFYSGRINVEGNPRFKTLETTDNNKSIMMGKGDALVLVFDNVEDTEESMKTFIQNLFFTDTAIASGVIKKQEEMNPNNFIGRRIRFNTNSLSTSYYGSQHNRSLPGKSIQESFKEIENTFSSPEIFAEIIKQWGYVKNEDGSFSKDPSIRNPLNEHFHPSELINKDTWKINQVSQNAFSFTFNSNITSITFADIARKDGEKSFTRMTPRLSLGKPIEWNAYLRNGNAQVLGQKINSFVNLDTLGQNVTDYLNDELQSFNDIIFNNLKIISNASSPVILDEKSMNFIKNYLDEGQSALVITINNEIYIRVKTISENKAITTFKNTFLPTGEKSKYTWYFNGSVHATLGLFINLFTNNEMETKPGNREFFKILVDNEAANLGISSLGLNSKQIISITFDNF</sequence>
<protein>
    <submittedName>
        <fullName evidence="1">Expressed putative lipoprotein</fullName>
    </submittedName>
</protein>
<dbReference type="PROSITE" id="PS51257">
    <property type="entry name" value="PROKAR_LIPOPROTEIN"/>
    <property type="match status" value="1"/>
</dbReference>
<dbReference type="HOGENOM" id="CLU_486453_0_0_14"/>